<dbReference type="InterPro" id="IPR036388">
    <property type="entry name" value="WH-like_DNA-bd_sf"/>
</dbReference>
<dbReference type="EMBL" id="QVRA01000018">
    <property type="protein sequence ID" value="RJG53148.1"/>
    <property type="molecule type" value="Genomic_DNA"/>
</dbReference>
<dbReference type="AlphaFoldDB" id="A0A418YPA0"/>
<evidence type="ECO:0000256" key="1">
    <source>
        <dbReference type="ARBA" id="ARBA00023015"/>
    </source>
</evidence>
<dbReference type="Gene3D" id="3.30.450.80">
    <property type="entry name" value="Transcription factor LuxR-like, autoinducer-binding domain"/>
    <property type="match status" value="1"/>
</dbReference>
<dbReference type="SMART" id="SM00421">
    <property type="entry name" value="HTH_LUXR"/>
    <property type="match status" value="1"/>
</dbReference>
<dbReference type="Gene3D" id="1.10.10.10">
    <property type="entry name" value="Winged helix-like DNA-binding domain superfamily/Winged helix DNA-binding domain"/>
    <property type="match status" value="1"/>
</dbReference>
<dbReference type="SUPFAM" id="SSF75516">
    <property type="entry name" value="Pheromone-binding domain of LuxR-like quorum-sensing transcription factors"/>
    <property type="match status" value="1"/>
</dbReference>
<proteinExistence type="predicted"/>
<evidence type="ECO:0000313" key="6">
    <source>
        <dbReference type="Proteomes" id="UP000283469"/>
    </source>
</evidence>
<dbReference type="InterPro" id="IPR005143">
    <property type="entry name" value="TF_LuxR_autoind-bd_dom"/>
</dbReference>
<gene>
    <name evidence="5" type="ORF">D0Z70_17105</name>
</gene>
<dbReference type="PRINTS" id="PR00038">
    <property type="entry name" value="HTHLUXR"/>
</dbReference>
<accession>A0A418YPA0</accession>
<keyword evidence="3" id="KW-0804">Transcription</keyword>
<dbReference type="GO" id="GO:0006355">
    <property type="term" value="P:regulation of DNA-templated transcription"/>
    <property type="evidence" value="ECO:0007669"/>
    <property type="project" value="InterPro"/>
</dbReference>
<dbReference type="InterPro" id="IPR016032">
    <property type="entry name" value="Sig_transdc_resp-reg_C-effctor"/>
</dbReference>
<dbReference type="Proteomes" id="UP000283469">
    <property type="component" value="Unassembled WGS sequence"/>
</dbReference>
<organism evidence="5 6">
    <name type="scientific">Sphingobium terrigena</name>
    <dbReference type="NCBI Taxonomy" id="2304063"/>
    <lineage>
        <taxon>Bacteria</taxon>
        <taxon>Pseudomonadati</taxon>
        <taxon>Pseudomonadota</taxon>
        <taxon>Alphaproteobacteria</taxon>
        <taxon>Sphingomonadales</taxon>
        <taxon>Sphingomonadaceae</taxon>
        <taxon>Sphingobium</taxon>
    </lineage>
</organism>
<keyword evidence="6" id="KW-1185">Reference proteome</keyword>
<keyword evidence="2" id="KW-0238">DNA-binding</keyword>
<dbReference type="GO" id="GO:0003677">
    <property type="term" value="F:DNA binding"/>
    <property type="evidence" value="ECO:0007669"/>
    <property type="project" value="UniProtKB-KW"/>
</dbReference>
<dbReference type="SUPFAM" id="SSF46894">
    <property type="entry name" value="C-terminal effector domain of the bipartite response regulators"/>
    <property type="match status" value="1"/>
</dbReference>
<keyword evidence="1" id="KW-0805">Transcription regulation</keyword>
<evidence type="ECO:0000259" key="4">
    <source>
        <dbReference type="SMART" id="SM00421"/>
    </source>
</evidence>
<dbReference type="Pfam" id="PF03472">
    <property type="entry name" value="Autoind_bind"/>
    <property type="match status" value="1"/>
</dbReference>
<sequence>MKEIFAQKYTVQERAREAFLLLEGSAVMLTKLDLNHFLKAFRSVLTEDDLNEALRRVTNMLGFSQFAMGHHVDLTCPPQGAIRLSTYNEDWVSHVLERAYFAEDPIHLASTKTVNGFSWHDVGDIIRLTPRHKQILSEAIGFGLGAGFTVPVHLPGEYQGTCSFAARSLDQLHENALPIAQLCGTFAFEAARRIMRKKLRLEDTVVPDLTPRQMEALVLVGRGKTDREIGNILGVSRSTAHEHVEGVRRAYGNAQRAYLIVRALFDGQIAFTDLLRR</sequence>
<name>A0A418YPA0_9SPHN</name>
<comment type="caution">
    <text evidence="5">The sequence shown here is derived from an EMBL/GenBank/DDBJ whole genome shotgun (WGS) entry which is preliminary data.</text>
</comment>
<evidence type="ECO:0000313" key="5">
    <source>
        <dbReference type="EMBL" id="RJG53148.1"/>
    </source>
</evidence>
<evidence type="ECO:0000256" key="3">
    <source>
        <dbReference type="ARBA" id="ARBA00023163"/>
    </source>
</evidence>
<evidence type="ECO:0000256" key="2">
    <source>
        <dbReference type="ARBA" id="ARBA00023125"/>
    </source>
</evidence>
<feature type="domain" description="HTH luxR-type" evidence="4">
    <location>
        <begin position="206"/>
        <end position="263"/>
    </location>
</feature>
<protein>
    <submittedName>
        <fullName evidence="5">LuxR family transcriptional regulator</fullName>
    </submittedName>
</protein>
<dbReference type="OrthoDB" id="3170288at2"/>
<dbReference type="InterPro" id="IPR036693">
    <property type="entry name" value="TF_LuxR_autoind-bd_dom_sf"/>
</dbReference>
<dbReference type="InterPro" id="IPR000792">
    <property type="entry name" value="Tscrpt_reg_LuxR_C"/>
</dbReference>
<reference evidence="5 6" key="1">
    <citation type="submission" date="2018-08" db="EMBL/GenBank/DDBJ databases">
        <title>Sphingobium sp. EO9.</title>
        <authorList>
            <person name="Park Y."/>
            <person name="Kim K.H."/>
            <person name="Jeon C.O."/>
        </authorList>
    </citation>
    <scope>NUCLEOTIDE SEQUENCE [LARGE SCALE GENOMIC DNA]</scope>
    <source>
        <strain evidence="5 6">EO9</strain>
    </source>
</reference>